<dbReference type="RefSeq" id="WP_161449419.1">
    <property type="nucleotide sequence ID" value="NZ_WYDN01000010.1"/>
</dbReference>
<sequence>MELLGKFDDRHSVTVAGQTHETKQPVSRPKVLMLGGFGRSGSTLLERCLAQCEGFSGLGEVIHLWERGLHDNELCGCSSKFADCPMWTAIGAEAYGGWDKVDTKVAISDRLGVVRNRFIPELTGQFALAPRRDARERLIERLDRLYSAAKQVTGADILVDSSKHPAYAYFLRSLNIDLRCVLVVRDPRGVAYSWSKVIKRPETGDRMQDMPRYSVLESMVNWTSYSLLFHALALFKVPVMTVHYEDFMRAPHTTLEKIARFAGAKSSELLPELADGQIDLQVHHTVAGNPMRFKVGEVKLKLDETWKSKMPRTDRAIASVLSFPMRVAYKAARIVGR</sequence>
<name>A0A6L9G4V7_9MICC</name>
<reference evidence="1 2" key="1">
    <citation type="submission" date="2020-01" db="EMBL/GenBank/DDBJ databases">
        <title>Glutamicibacter soli M275.</title>
        <authorList>
            <person name="Meng X."/>
        </authorList>
    </citation>
    <scope>NUCLEOTIDE SEQUENCE [LARGE SCALE GENOMIC DNA]</scope>
    <source>
        <strain evidence="1 2">M275</strain>
    </source>
</reference>
<dbReference type="InterPro" id="IPR051135">
    <property type="entry name" value="Gal/GlcNAc/GalNAc_ST"/>
</dbReference>
<dbReference type="PANTHER" id="PTHR10704:SF44">
    <property type="entry name" value="LD35051P-RELATED"/>
    <property type="match status" value="1"/>
</dbReference>
<protein>
    <submittedName>
        <fullName evidence="1">Sulfotransferase</fullName>
    </submittedName>
</protein>
<dbReference type="PANTHER" id="PTHR10704">
    <property type="entry name" value="CARBOHYDRATE SULFOTRANSFERASE"/>
    <property type="match status" value="1"/>
</dbReference>
<dbReference type="GO" id="GO:0006044">
    <property type="term" value="P:N-acetylglucosamine metabolic process"/>
    <property type="evidence" value="ECO:0007669"/>
    <property type="project" value="TreeGrafter"/>
</dbReference>
<gene>
    <name evidence="1" type="ORF">GT020_12080</name>
</gene>
<dbReference type="EMBL" id="WYDN01000010">
    <property type="protein sequence ID" value="NAZ16791.1"/>
    <property type="molecule type" value="Genomic_DNA"/>
</dbReference>
<dbReference type="SUPFAM" id="SSF52540">
    <property type="entry name" value="P-loop containing nucleoside triphosphate hydrolases"/>
    <property type="match status" value="1"/>
</dbReference>
<proteinExistence type="predicted"/>
<dbReference type="Pfam" id="PF13469">
    <property type="entry name" value="Sulfotransfer_3"/>
    <property type="match status" value="1"/>
</dbReference>
<evidence type="ECO:0000313" key="2">
    <source>
        <dbReference type="Proteomes" id="UP000477543"/>
    </source>
</evidence>
<comment type="caution">
    <text evidence="1">The sequence shown here is derived from an EMBL/GenBank/DDBJ whole genome shotgun (WGS) entry which is preliminary data.</text>
</comment>
<dbReference type="Proteomes" id="UP000477543">
    <property type="component" value="Unassembled WGS sequence"/>
</dbReference>
<keyword evidence="1" id="KW-0808">Transferase</keyword>
<dbReference type="InterPro" id="IPR027417">
    <property type="entry name" value="P-loop_NTPase"/>
</dbReference>
<organism evidence="1 2">
    <name type="scientific">Glutamicibacter soli</name>
    <dbReference type="NCBI Taxonomy" id="453836"/>
    <lineage>
        <taxon>Bacteria</taxon>
        <taxon>Bacillati</taxon>
        <taxon>Actinomycetota</taxon>
        <taxon>Actinomycetes</taxon>
        <taxon>Micrococcales</taxon>
        <taxon>Micrococcaceae</taxon>
        <taxon>Glutamicibacter</taxon>
    </lineage>
</organism>
<evidence type="ECO:0000313" key="1">
    <source>
        <dbReference type="EMBL" id="NAZ16791.1"/>
    </source>
</evidence>
<dbReference type="Gene3D" id="3.40.50.300">
    <property type="entry name" value="P-loop containing nucleotide triphosphate hydrolases"/>
    <property type="match status" value="1"/>
</dbReference>
<dbReference type="GO" id="GO:0001517">
    <property type="term" value="F:N-acetylglucosamine 6-O-sulfotransferase activity"/>
    <property type="evidence" value="ECO:0007669"/>
    <property type="project" value="TreeGrafter"/>
</dbReference>
<dbReference type="AlphaFoldDB" id="A0A6L9G4V7"/>
<dbReference type="GO" id="GO:0006790">
    <property type="term" value="P:sulfur compound metabolic process"/>
    <property type="evidence" value="ECO:0007669"/>
    <property type="project" value="TreeGrafter"/>
</dbReference>
<accession>A0A6L9G4V7</accession>